<dbReference type="EMBL" id="MJLX01000013">
    <property type="protein sequence ID" value="RLM26944.1"/>
    <property type="molecule type" value="Genomic_DNA"/>
</dbReference>
<gene>
    <name evidence="1" type="ORF">BIY26_06755</name>
</gene>
<evidence type="ECO:0000313" key="2">
    <source>
        <dbReference type="Proteomes" id="UP000285972"/>
    </source>
</evidence>
<reference evidence="1 2" key="1">
    <citation type="submission" date="2016-09" db="EMBL/GenBank/DDBJ databases">
        <authorList>
            <person name="Doonan J."/>
            <person name="Pachebat J.A."/>
            <person name="Golyshin P.N."/>
            <person name="Denman S."/>
            <person name="Mcdonald J.E."/>
        </authorList>
    </citation>
    <scope>NUCLEOTIDE SEQUENCE [LARGE SCALE GENOMIC DNA]</scope>
    <source>
        <strain evidence="1 2">FRB141</strain>
    </source>
</reference>
<comment type="caution">
    <text evidence="1">The sequence shown here is derived from an EMBL/GenBank/DDBJ whole genome shotgun (WGS) entry which is preliminary data.</text>
</comment>
<dbReference type="Proteomes" id="UP000285972">
    <property type="component" value="Unassembled WGS sequence"/>
</dbReference>
<protein>
    <submittedName>
        <fullName evidence="1">Uncharacterized protein</fullName>
    </submittedName>
</protein>
<name>A0AAE8EPS4_9GAMM</name>
<proteinExistence type="predicted"/>
<accession>A0AAE8EPS4</accession>
<sequence length="63" mass="7364">MHYTVCRLVRNSIPPCIGLSAEKIIFGKALSRFQGWARLCRIEKGAERFPGQRLYFYSVFYFA</sequence>
<organism evidence="1 2">
    <name type="scientific">Brenneria goodwinii</name>
    <dbReference type="NCBI Taxonomy" id="1109412"/>
    <lineage>
        <taxon>Bacteria</taxon>
        <taxon>Pseudomonadati</taxon>
        <taxon>Pseudomonadota</taxon>
        <taxon>Gammaproteobacteria</taxon>
        <taxon>Enterobacterales</taxon>
        <taxon>Pectobacteriaceae</taxon>
        <taxon>Brenneria</taxon>
    </lineage>
</organism>
<dbReference type="AlphaFoldDB" id="A0AAE8EPS4"/>
<evidence type="ECO:0000313" key="1">
    <source>
        <dbReference type="EMBL" id="RLM26944.1"/>
    </source>
</evidence>